<dbReference type="OrthoDB" id="792648at2"/>
<dbReference type="Gene3D" id="2.130.10.10">
    <property type="entry name" value="YVTN repeat-like/Quinoprotein amine dehydrogenase"/>
    <property type="match status" value="1"/>
</dbReference>
<accession>A0A6N6M6D3</accession>
<reference evidence="1 2" key="1">
    <citation type="submission" date="2019-09" db="EMBL/GenBank/DDBJ databases">
        <title>Genomes of Cryomorphaceae.</title>
        <authorList>
            <person name="Bowman J.P."/>
        </authorList>
    </citation>
    <scope>NUCLEOTIDE SEQUENCE [LARGE SCALE GENOMIC DNA]</scope>
    <source>
        <strain evidence="1 2">KCTC 52047</strain>
    </source>
</reference>
<dbReference type="SUPFAM" id="SSF63825">
    <property type="entry name" value="YWTD domain"/>
    <property type="match status" value="1"/>
</dbReference>
<protein>
    <submittedName>
        <fullName evidence="1">Uncharacterized protein</fullName>
    </submittedName>
</protein>
<dbReference type="InterPro" id="IPR031815">
    <property type="entry name" value="DUF5074"/>
</dbReference>
<proteinExistence type="predicted"/>
<dbReference type="PROSITE" id="PS51257">
    <property type="entry name" value="PROKAR_LIPOPROTEIN"/>
    <property type="match status" value="1"/>
</dbReference>
<name>A0A6N6M6D3_9FLAO</name>
<sequence length="341" mass="38588">MILNRNNWFLIAFILLLVSCDKDEDFGPQGNDNDQNQNRAENRAVFVLNEGNFQAANASIDEYDLEKEVIDNQIFQDVNEENLGDVGQSLFITHDTLGIIMNNSSKIVLMNINSREKLSEIKIDQSYPRYAEHLSGSEWLVSDIYRDKLYIVNIRTGDYSSVACSGWTETLIKSADEQFIFIHNKTSNNVDRFEIETKTISQSINSTNNVSSIVKADDRICAITKIGIQEIYPQQQNITSFPDTLSTLRSSYSESTNQIILLSNNVYSYGLINDRFDTLISSSRNFYGLQADSINGDIYLTDAKDYSQSGELLRYSKTGELLDIVTTGVIPQHIEIAELND</sequence>
<gene>
    <name evidence="1" type="ORF">F3059_04230</name>
</gene>
<organism evidence="1 2">
    <name type="scientific">Salibacter halophilus</name>
    <dbReference type="NCBI Taxonomy" id="1803916"/>
    <lineage>
        <taxon>Bacteria</taxon>
        <taxon>Pseudomonadati</taxon>
        <taxon>Bacteroidota</taxon>
        <taxon>Flavobacteriia</taxon>
        <taxon>Flavobacteriales</taxon>
        <taxon>Salibacteraceae</taxon>
        <taxon>Salibacter</taxon>
    </lineage>
</organism>
<keyword evidence="2" id="KW-1185">Reference proteome</keyword>
<dbReference type="AlphaFoldDB" id="A0A6N6M6D3"/>
<dbReference type="Proteomes" id="UP000435357">
    <property type="component" value="Unassembled WGS sequence"/>
</dbReference>
<dbReference type="Pfam" id="PF16819">
    <property type="entry name" value="DUF5074"/>
    <property type="match status" value="1"/>
</dbReference>
<evidence type="ECO:0000313" key="2">
    <source>
        <dbReference type="Proteomes" id="UP000435357"/>
    </source>
</evidence>
<dbReference type="RefSeq" id="WP_151166816.1">
    <property type="nucleotide sequence ID" value="NZ_WACR01000003.1"/>
</dbReference>
<comment type="caution">
    <text evidence="1">The sequence shown here is derived from an EMBL/GenBank/DDBJ whole genome shotgun (WGS) entry which is preliminary data.</text>
</comment>
<dbReference type="EMBL" id="WACR01000003">
    <property type="protein sequence ID" value="KAB1065167.1"/>
    <property type="molecule type" value="Genomic_DNA"/>
</dbReference>
<dbReference type="InterPro" id="IPR015943">
    <property type="entry name" value="WD40/YVTN_repeat-like_dom_sf"/>
</dbReference>
<evidence type="ECO:0000313" key="1">
    <source>
        <dbReference type="EMBL" id="KAB1065167.1"/>
    </source>
</evidence>